<accession>F2RH84</accession>
<dbReference type="HOGENOM" id="CLU_046006_9_0_11"/>
<dbReference type="EMBL" id="FR845719">
    <property type="protein sequence ID" value="CCA57412.1"/>
    <property type="molecule type" value="Genomic_DNA"/>
</dbReference>
<feature type="region of interest" description="Disordered" evidence="1">
    <location>
        <begin position="130"/>
        <end position="160"/>
    </location>
</feature>
<dbReference type="Pfam" id="PF13669">
    <property type="entry name" value="Glyoxalase_4"/>
    <property type="match status" value="1"/>
</dbReference>
<dbReference type="eggNOG" id="COG0346">
    <property type="taxonomic scope" value="Bacteria"/>
</dbReference>
<evidence type="ECO:0000256" key="1">
    <source>
        <dbReference type="SAM" id="MobiDB-lite"/>
    </source>
</evidence>
<name>F2RH84_STRVP</name>
<evidence type="ECO:0000313" key="4">
    <source>
        <dbReference type="Proteomes" id="UP000006854"/>
    </source>
</evidence>
<gene>
    <name evidence="3" type="ordered locus">SVEN_4126</name>
</gene>
<dbReference type="InterPro" id="IPR029068">
    <property type="entry name" value="Glyas_Bleomycin-R_OHBP_Dase"/>
</dbReference>
<dbReference type="PROSITE" id="PS51819">
    <property type="entry name" value="VOC"/>
    <property type="match status" value="1"/>
</dbReference>
<dbReference type="Gene3D" id="3.10.180.10">
    <property type="entry name" value="2,3-Dihydroxybiphenyl 1,2-Dioxygenase, domain 1"/>
    <property type="match status" value="1"/>
</dbReference>
<organism evidence="3 4">
    <name type="scientific">Streptomyces venezuelae (strain ATCC 10712 / CBS 650.69 / DSM 40230 / JCM 4526 / NBRC 13096 / PD 04745)</name>
    <dbReference type="NCBI Taxonomy" id="953739"/>
    <lineage>
        <taxon>Bacteria</taxon>
        <taxon>Bacillati</taxon>
        <taxon>Actinomycetota</taxon>
        <taxon>Actinomycetes</taxon>
        <taxon>Kitasatosporales</taxon>
        <taxon>Streptomycetaceae</taxon>
        <taxon>Streptomyces</taxon>
    </lineage>
</organism>
<dbReference type="InterPro" id="IPR051332">
    <property type="entry name" value="Fosfomycin_Res_Enzymes"/>
</dbReference>
<evidence type="ECO:0000259" key="2">
    <source>
        <dbReference type="PROSITE" id="PS51819"/>
    </source>
</evidence>
<dbReference type="Proteomes" id="UP000006854">
    <property type="component" value="Chromosome"/>
</dbReference>
<feature type="domain" description="VOC" evidence="2">
    <location>
        <begin position="6"/>
        <end position="131"/>
    </location>
</feature>
<dbReference type="PANTHER" id="PTHR36113">
    <property type="entry name" value="LYASE, PUTATIVE-RELATED-RELATED"/>
    <property type="match status" value="1"/>
</dbReference>
<dbReference type="STRING" id="953739.SVEN_4126"/>
<dbReference type="RefSeq" id="WP_015035323.1">
    <property type="nucleotide sequence ID" value="NC_018750.1"/>
</dbReference>
<dbReference type="KEGG" id="sve:SVEN_4126"/>
<dbReference type="PANTHER" id="PTHR36113:SF6">
    <property type="entry name" value="FOSFOMYCIN RESISTANCE PROTEIN FOSX"/>
    <property type="match status" value="1"/>
</dbReference>
<reference evidence="3 4" key="1">
    <citation type="journal article" date="2011" name="BMC Genomics">
        <title>Genome-wide analysis of the role of GlnR in Streptomyces venezuelae provides new insights into global nitrogen regulation in actinomycetes.</title>
        <authorList>
            <person name="Pullan S.T."/>
            <person name="Bibb M.J."/>
            <person name="Merrick M."/>
        </authorList>
    </citation>
    <scope>NUCLEOTIDE SEQUENCE [LARGE SCALE GENOMIC DNA]</scope>
    <source>
        <strain evidence="4">ATCC 10712 / CBS 650.69 / DSM 40230 / JCM 4526 / NBRC 13096 / PD 04745</strain>
    </source>
</reference>
<proteinExistence type="predicted"/>
<dbReference type="SUPFAM" id="SSF54593">
    <property type="entry name" value="Glyoxalase/Bleomycin resistance protein/Dihydroxybiphenyl dioxygenase"/>
    <property type="match status" value="1"/>
</dbReference>
<dbReference type="AlphaFoldDB" id="F2RH84"/>
<sequence>MSPAGALHHVEVWVGDLARAEDSFGWLLGALGYEPFQRWEGGRSWALGSFYLVVEQSAARTSDVHDRLRPGLNHLAFHAGDRTAVDALVAEAPAHGWRLLFADRHPYAGGEGVYAAYLENADGFEVELVAAPEEPGERGEPEEPGESGEPGAPREDAGER</sequence>
<dbReference type="OrthoDB" id="21342at2"/>
<keyword evidence="4" id="KW-1185">Reference proteome</keyword>
<dbReference type="GeneID" id="51864690"/>
<protein>
    <submittedName>
        <fullName evidence="3">Phosphoglycerate mutase family</fullName>
    </submittedName>
</protein>
<evidence type="ECO:0000313" key="3">
    <source>
        <dbReference type="EMBL" id="CCA57412.1"/>
    </source>
</evidence>
<dbReference type="InterPro" id="IPR037523">
    <property type="entry name" value="VOC_core"/>
</dbReference>
<dbReference type="PATRIC" id="fig|953739.5.peg.6624"/>